<accession>A0A2S8AFQ5</accession>
<evidence type="ECO:0000313" key="2">
    <source>
        <dbReference type="Proteomes" id="UP000238042"/>
    </source>
</evidence>
<dbReference type="AlphaFoldDB" id="A0A2S8AFQ5"/>
<keyword evidence="2" id="KW-1185">Reference proteome</keyword>
<sequence length="130" mass="15123">MKLLILCSLIFLSCISDRDVEGVYVPVDYKNNFDTICIKMNGIYDRKVYNKNGKLLLKMKGEWQRSNDAIRFQSFYLNLDDDLEKYPKLVQDTMGNWGGYLGYNNGNLEFCIGHLSASLPNQNCYRKIKK</sequence>
<reference evidence="1 2" key="1">
    <citation type="submission" date="2018-02" db="EMBL/GenBank/DDBJ databases">
        <title>Genome sequences of Apibacter spp., gut symbionts of Asian honey bees.</title>
        <authorList>
            <person name="Kwong W.K."/>
            <person name="Steele M.I."/>
            <person name="Moran N.A."/>
        </authorList>
    </citation>
    <scope>NUCLEOTIDE SEQUENCE [LARGE SCALE GENOMIC DNA]</scope>
    <source>
        <strain evidence="2">wkB301</strain>
    </source>
</reference>
<dbReference type="RefSeq" id="WP_105245820.1">
    <property type="nucleotide sequence ID" value="NZ_PSZM01000003.1"/>
</dbReference>
<evidence type="ECO:0008006" key="3">
    <source>
        <dbReference type="Google" id="ProtNLM"/>
    </source>
</evidence>
<protein>
    <recommendedName>
        <fullName evidence="3">Lipoprotein</fullName>
    </recommendedName>
</protein>
<organism evidence="1 2">
    <name type="scientific">Apibacter adventoris</name>
    <dbReference type="NCBI Taxonomy" id="1679466"/>
    <lineage>
        <taxon>Bacteria</taxon>
        <taxon>Pseudomonadati</taxon>
        <taxon>Bacteroidota</taxon>
        <taxon>Flavobacteriia</taxon>
        <taxon>Flavobacteriales</taxon>
        <taxon>Weeksellaceae</taxon>
        <taxon>Apibacter</taxon>
    </lineage>
</organism>
<proteinExistence type="predicted"/>
<gene>
    <name evidence="1" type="ORF">C4S77_02410</name>
</gene>
<evidence type="ECO:0000313" key="1">
    <source>
        <dbReference type="EMBL" id="PQL94855.1"/>
    </source>
</evidence>
<dbReference type="Proteomes" id="UP000238042">
    <property type="component" value="Unassembled WGS sequence"/>
</dbReference>
<comment type="caution">
    <text evidence="1">The sequence shown here is derived from an EMBL/GenBank/DDBJ whole genome shotgun (WGS) entry which is preliminary data.</text>
</comment>
<dbReference type="OrthoDB" id="1260540at2"/>
<name>A0A2S8AFQ5_9FLAO</name>
<dbReference type="EMBL" id="PSZM01000003">
    <property type="protein sequence ID" value="PQL94855.1"/>
    <property type="molecule type" value="Genomic_DNA"/>
</dbReference>